<dbReference type="AlphaFoldDB" id="A0A346Y6W0"/>
<keyword evidence="2" id="KW-0732">Signal</keyword>
<feature type="transmembrane region" description="Helical" evidence="1">
    <location>
        <begin position="186"/>
        <end position="207"/>
    </location>
</feature>
<accession>A0A346Y6W0</accession>
<evidence type="ECO:0000313" key="3">
    <source>
        <dbReference type="EMBL" id="AXV10207.1"/>
    </source>
</evidence>
<keyword evidence="1" id="KW-0472">Membrane</keyword>
<geneLocation type="plasmid" evidence="4">
    <name>pedy32-46i</name>
</geneLocation>
<feature type="transmembrane region" description="Helical" evidence="1">
    <location>
        <begin position="244"/>
        <end position="262"/>
    </location>
</feature>
<feature type="transmembrane region" description="Helical" evidence="1">
    <location>
        <begin position="219"/>
        <end position="238"/>
    </location>
</feature>
<name>A0A346Y6W0_9ACTN</name>
<reference evidence="3 4" key="1">
    <citation type="submission" date="2018-09" db="EMBL/GenBank/DDBJ databases">
        <title>Complete genome sequence of Euzebya sp. DY32-46 isolated from seawater of Pacific Ocean.</title>
        <authorList>
            <person name="Xu L."/>
            <person name="Wu Y.-H."/>
            <person name="Xu X.-W."/>
        </authorList>
    </citation>
    <scope>NUCLEOTIDE SEQUENCE [LARGE SCALE GENOMIC DNA]</scope>
    <source>
        <strain evidence="3 4">DY32-46</strain>
        <plasmid evidence="4">pedy32-46i</plasmid>
    </source>
</reference>
<feature type="transmembrane region" description="Helical" evidence="1">
    <location>
        <begin position="333"/>
        <end position="356"/>
    </location>
</feature>
<dbReference type="EMBL" id="CP031166">
    <property type="protein sequence ID" value="AXV10207.1"/>
    <property type="molecule type" value="Genomic_DNA"/>
</dbReference>
<keyword evidence="1" id="KW-0812">Transmembrane</keyword>
<evidence type="ECO:0008006" key="5">
    <source>
        <dbReference type="Google" id="ProtNLM"/>
    </source>
</evidence>
<protein>
    <recommendedName>
        <fullName evidence="5">Type IV leader peptidase family protein</fullName>
    </recommendedName>
</protein>
<keyword evidence="4" id="KW-1185">Reference proteome</keyword>
<feature type="transmembrane region" description="Helical" evidence="1">
    <location>
        <begin position="274"/>
        <end position="291"/>
    </location>
</feature>
<gene>
    <name evidence="3" type="ORF">DVS28_b0467</name>
</gene>
<feature type="signal peptide" evidence="2">
    <location>
        <begin position="1"/>
        <end position="18"/>
    </location>
</feature>
<dbReference type="KEGG" id="euz:DVS28_b0467"/>
<organism evidence="3 4">
    <name type="scientific">Euzebya pacifica</name>
    <dbReference type="NCBI Taxonomy" id="1608957"/>
    <lineage>
        <taxon>Bacteria</taxon>
        <taxon>Bacillati</taxon>
        <taxon>Actinomycetota</taxon>
        <taxon>Nitriliruptoria</taxon>
        <taxon>Euzebyales</taxon>
    </lineage>
</organism>
<dbReference type="RefSeq" id="WP_164711177.1">
    <property type="nucleotide sequence ID" value="NZ_CP031166.1"/>
</dbReference>
<dbReference type="Proteomes" id="UP000264006">
    <property type="component" value="Plasmid pEDY32-46I"/>
</dbReference>
<sequence>MTAALLAVLLAAMSGATAVRYAGRRLPHVPVDTNTTAEARYLAAYIACADLAGNDAISVDGDVFSLPEHRDLHRAVNGGAGVPSEFPAGVAEAADADTHAADVAELRAVAVSGDPRDSLALDCLLAAHTGRQLTGRIETVVANTADDPQERFERPLVRAAWNPPAGAITAGAVVAAGLTGVIATQAGVAAAAALIPFVAGGLLLAVIDWATAWVDTGIAKIWAAVTVVAVGALVASNAAAVNPAAIGAVALIIGVHEAGGAVIRNRRGVEGHGLGDTLVMPLLAGVPLALATTGTGLLGVGLATALVMAVWGVTFIGTAWWTTRATGQSMLGVALPAVPAWTVGPVLAMPVVAQALTIANL</sequence>
<evidence type="ECO:0000256" key="1">
    <source>
        <dbReference type="SAM" id="Phobius"/>
    </source>
</evidence>
<feature type="transmembrane region" description="Helical" evidence="1">
    <location>
        <begin position="297"/>
        <end position="321"/>
    </location>
</feature>
<proteinExistence type="predicted"/>
<feature type="chain" id="PRO_5038786719" description="Type IV leader peptidase family protein" evidence="2">
    <location>
        <begin position="19"/>
        <end position="361"/>
    </location>
</feature>
<evidence type="ECO:0000313" key="4">
    <source>
        <dbReference type="Proteomes" id="UP000264006"/>
    </source>
</evidence>
<keyword evidence="3" id="KW-0614">Plasmid</keyword>
<evidence type="ECO:0000256" key="2">
    <source>
        <dbReference type="SAM" id="SignalP"/>
    </source>
</evidence>
<keyword evidence="1" id="KW-1133">Transmembrane helix</keyword>